<dbReference type="PANTHER" id="PTHR43767:SF10">
    <property type="entry name" value="SURFACTIN SYNTHASE SUBUNIT 1"/>
    <property type="match status" value="1"/>
</dbReference>
<organism evidence="3 4">
    <name type="scientific">Pseudoduganella rivuli</name>
    <dbReference type="NCBI Taxonomy" id="2666085"/>
    <lineage>
        <taxon>Bacteria</taxon>
        <taxon>Pseudomonadati</taxon>
        <taxon>Pseudomonadota</taxon>
        <taxon>Betaproteobacteria</taxon>
        <taxon>Burkholderiales</taxon>
        <taxon>Oxalobacteraceae</taxon>
        <taxon>Telluria group</taxon>
        <taxon>Pseudoduganella</taxon>
    </lineage>
</organism>
<proteinExistence type="predicted"/>
<evidence type="ECO:0000313" key="3">
    <source>
        <dbReference type="EMBL" id="MRV72390.1"/>
    </source>
</evidence>
<dbReference type="EMBL" id="WKJJ01000006">
    <property type="protein sequence ID" value="MRV72390.1"/>
    <property type="molecule type" value="Genomic_DNA"/>
</dbReference>
<dbReference type="InterPro" id="IPR042099">
    <property type="entry name" value="ANL_N_sf"/>
</dbReference>
<dbReference type="AlphaFoldDB" id="A0A7X2LRF1"/>
<dbReference type="InterPro" id="IPR045851">
    <property type="entry name" value="AMP-bd_C_sf"/>
</dbReference>
<dbReference type="Pfam" id="PF00501">
    <property type="entry name" value="AMP-binding"/>
    <property type="match status" value="1"/>
</dbReference>
<comment type="caution">
    <text evidence="3">The sequence shown here is derived from an EMBL/GenBank/DDBJ whole genome shotgun (WGS) entry which is preliminary data.</text>
</comment>
<sequence>MYNVHAQSELGSLTCALRRNVAERPDHLAIWTSGRSLSYREFEDLARRFAVGLLASGVERGDRVAIALPNGIEATIAIYGVLLAGGAFVPLNPTIKADKLAAILANCAASALIGTASIADMLAPAMTAQPGLRVIVTGNEVPGNMLSFDRLLEQDGAIGPAPLAVDLAAIIYTSGSTGVPKGVTMTHQNMVFASSSISTYLRMTADDRILSVLPLSFDYGLYQLLLCVHVGASLFLEPGIGFPGTLVRTITTHGITGLPGVPTLFQVLLSLPALDEYDWSALRFLTNTGAALHRSTIQALRTLMPDASLYAMYGQTECKRVCYLPPAEIDRKPDSVGIAIPGTEVWIEDDTGRRVAPGEVGELMVRGPHVMQGYWNDPERSAKRLRPGRWPWERILATGDLFRQDAEGFLYFVGRSDEIIKSRGEKVSPREVEDRLLEAPGVLDVAVVGVPHTILGDAVWAHVSPRPGISLDARGLQQFCQARLESHLVPYKIVIHEQLPKTPNGKIDKRALAAT</sequence>
<gene>
    <name evidence="3" type="ORF">GJ700_11785</name>
</gene>
<dbReference type="InterPro" id="IPR025110">
    <property type="entry name" value="AMP-bd_C"/>
</dbReference>
<dbReference type="Proteomes" id="UP000446768">
    <property type="component" value="Unassembled WGS sequence"/>
</dbReference>
<name>A0A7X2LRF1_9BURK</name>
<feature type="domain" description="AMP-dependent synthetase/ligase" evidence="1">
    <location>
        <begin position="17"/>
        <end position="375"/>
    </location>
</feature>
<dbReference type="Gene3D" id="3.40.50.12780">
    <property type="entry name" value="N-terminal domain of ligase-like"/>
    <property type="match status" value="1"/>
</dbReference>
<dbReference type="PANTHER" id="PTHR43767">
    <property type="entry name" value="LONG-CHAIN-FATTY-ACID--COA LIGASE"/>
    <property type="match status" value="1"/>
</dbReference>
<dbReference type="GO" id="GO:0016877">
    <property type="term" value="F:ligase activity, forming carbon-sulfur bonds"/>
    <property type="evidence" value="ECO:0007669"/>
    <property type="project" value="UniProtKB-ARBA"/>
</dbReference>
<dbReference type="Pfam" id="PF13193">
    <property type="entry name" value="AMP-binding_C"/>
    <property type="match status" value="1"/>
</dbReference>
<evidence type="ECO:0000313" key="4">
    <source>
        <dbReference type="Proteomes" id="UP000446768"/>
    </source>
</evidence>
<feature type="domain" description="AMP-binding enzyme C-terminal" evidence="2">
    <location>
        <begin position="431"/>
        <end position="506"/>
    </location>
</feature>
<accession>A0A7X2LRF1</accession>
<reference evidence="3 4" key="1">
    <citation type="submission" date="2019-11" db="EMBL/GenBank/DDBJ databases">
        <title>Novel species isolated from a subtropical stream in China.</title>
        <authorList>
            <person name="Lu H."/>
        </authorList>
    </citation>
    <scope>NUCLEOTIDE SEQUENCE [LARGE SCALE GENOMIC DNA]</scope>
    <source>
        <strain evidence="3 4">FT92W</strain>
    </source>
</reference>
<dbReference type="SUPFAM" id="SSF56801">
    <property type="entry name" value="Acetyl-CoA synthetase-like"/>
    <property type="match status" value="1"/>
</dbReference>
<evidence type="ECO:0000259" key="2">
    <source>
        <dbReference type="Pfam" id="PF13193"/>
    </source>
</evidence>
<dbReference type="Gene3D" id="3.30.300.30">
    <property type="match status" value="1"/>
</dbReference>
<dbReference type="RefSeq" id="WP_154373878.1">
    <property type="nucleotide sequence ID" value="NZ_WKJJ01000006.1"/>
</dbReference>
<evidence type="ECO:0000259" key="1">
    <source>
        <dbReference type="Pfam" id="PF00501"/>
    </source>
</evidence>
<dbReference type="InterPro" id="IPR050237">
    <property type="entry name" value="ATP-dep_AMP-bd_enzyme"/>
</dbReference>
<dbReference type="InterPro" id="IPR000873">
    <property type="entry name" value="AMP-dep_synth/lig_dom"/>
</dbReference>
<keyword evidence="4" id="KW-1185">Reference proteome</keyword>
<dbReference type="PROSITE" id="PS00455">
    <property type="entry name" value="AMP_BINDING"/>
    <property type="match status" value="1"/>
</dbReference>
<protein>
    <submittedName>
        <fullName evidence="3">AMP-binding protein</fullName>
    </submittedName>
</protein>
<dbReference type="InterPro" id="IPR020845">
    <property type="entry name" value="AMP-binding_CS"/>
</dbReference>